<evidence type="ECO:0000259" key="9">
    <source>
        <dbReference type="PROSITE" id="PS50929"/>
    </source>
</evidence>
<evidence type="ECO:0000256" key="6">
    <source>
        <dbReference type="ARBA" id="ARBA00023136"/>
    </source>
</evidence>
<evidence type="ECO:0000256" key="4">
    <source>
        <dbReference type="ARBA" id="ARBA00022840"/>
    </source>
</evidence>
<dbReference type="Pfam" id="PF00005">
    <property type="entry name" value="ABC_tran"/>
    <property type="match status" value="1"/>
</dbReference>
<keyword evidence="4 10" id="KW-0067">ATP-binding</keyword>
<evidence type="ECO:0000256" key="1">
    <source>
        <dbReference type="ARBA" id="ARBA00004651"/>
    </source>
</evidence>
<protein>
    <submittedName>
        <fullName evidence="10">ABC transporter ATP-binding protein</fullName>
    </submittedName>
</protein>
<keyword evidence="11" id="KW-1185">Reference proteome</keyword>
<keyword evidence="6 7" id="KW-0472">Membrane</keyword>
<evidence type="ECO:0000256" key="5">
    <source>
        <dbReference type="ARBA" id="ARBA00022989"/>
    </source>
</evidence>
<dbReference type="SMART" id="SM00382">
    <property type="entry name" value="AAA"/>
    <property type="match status" value="1"/>
</dbReference>
<evidence type="ECO:0000259" key="8">
    <source>
        <dbReference type="PROSITE" id="PS50893"/>
    </source>
</evidence>
<dbReference type="Pfam" id="PF00664">
    <property type="entry name" value="ABC_membrane"/>
    <property type="match status" value="1"/>
</dbReference>
<feature type="transmembrane region" description="Helical" evidence="7">
    <location>
        <begin position="166"/>
        <end position="183"/>
    </location>
</feature>
<dbReference type="InterPro" id="IPR017871">
    <property type="entry name" value="ABC_transporter-like_CS"/>
</dbReference>
<dbReference type="InterPro" id="IPR039421">
    <property type="entry name" value="Type_1_exporter"/>
</dbReference>
<feature type="transmembrane region" description="Helical" evidence="7">
    <location>
        <begin position="243"/>
        <end position="268"/>
    </location>
</feature>
<feature type="transmembrane region" description="Helical" evidence="7">
    <location>
        <begin position="25"/>
        <end position="49"/>
    </location>
</feature>
<dbReference type="EMBL" id="BAAABX010000068">
    <property type="protein sequence ID" value="GAA0432293.1"/>
    <property type="molecule type" value="Genomic_DNA"/>
</dbReference>
<dbReference type="InterPro" id="IPR003439">
    <property type="entry name" value="ABC_transporter-like_ATP-bd"/>
</dbReference>
<feature type="transmembrane region" description="Helical" evidence="7">
    <location>
        <begin position="143"/>
        <end position="160"/>
    </location>
</feature>
<evidence type="ECO:0000313" key="11">
    <source>
        <dbReference type="Proteomes" id="UP001500879"/>
    </source>
</evidence>
<dbReference type="CDD" id="cd18550">
    <property type="entry name" value="ABC_6TM_exporter_like"/>
    <property type="match status" value="1"/>
</dbReference>
<dbReference type="Gene3D" id="3.40.50.300">
    <property type="entry name" value="P-loop containing nucleotide triphosphate hydrolases"/>
    <property type="match status" value="1"/>
</dbReference>
<feature type="domain" description="ABC transporter" evidence="8">
    <location>
        <begin position="343"/>
        <end position="601"/>
    </location>
</feature>
<dbReference type="PANTHER" id="PTHR43394">
    <property type="entry name" value="ATP-DEPENDENT PERMEASE MDL1, MITOCHONDRIAL"/>
    <property type="match status" value="1"/>
</dbReference>
<dbReference type="InterPro" id="IPR003593">
    <property type="entry name" value="AAA+_ATPase"/>
</dbReference>
<evidence type="ECO:0000256" key="7">
    <source>
        <dbReference type="SAM" id="Phobius"/>
    </source>
</evidence>
<dbReference type="GO" id="GO:0005524">
    <property type="term" value="F:ATP binding"/>
    <property type="evidence" value="ECO:0007669"/>
    <property type="project" value="UniProtKB-KW"/>
</dbReference>
<keyword evidence="3" id="KW-0547">Nucleotide-binding</keyword>
<feature type="transmembrane region" description="Helical" evidence="7">
    <location>
        <begin position="61"/>
        <end position="81"/>
    </location>
</feature>
<keyword evidence="2 7" id="KW-0812">Transmembrane</keyword>
<dbReference type="SUPFAM" id="SSF90123">
    <property type="entry name" value="ABC transporter transmembrane region"/>
    <property type="match status" value="1"/>
</dbReference>
<dbReference type="PROSITE" id="PS50929">
    <property type="entry name" value="ABC_TM1F"/>
    <property type="match status" value="1"/>
</dbReference>
<dbReference type="Gene3D" id="1.20.1560.10">
    <property type="entry name" value="ABC transporter type 1, transmembrane domain"/>
    <property type="match status" value="1"/>
</dbReference>
<dbReference type="InterPro" id="IPR027417">
    <property type="entry name" value="P-loop_NTPase"/>
</dbReference>
<dbReference type="SUPFAM" id="SSF52540">
    <property type="entry name" value="P-loop containing nucleoside triphosphate hydrolases"/>
    <property type="match status" value="1"/>
</dbReference>
<dbReference type="PROSITE" id="PS00211">
    <property type="entry name" value="ABC_TRANSPORTER_1"/>
    <property type="match status" value="1"/>
</dbReference>
<sequence length="618" mass="66047">MAGIRGARTWHRIAQCAKPYRSRMAAFFVLIVVESGLVVLPALFTQRIVDDGVIKHDRERVVVLVLLISLLAVVMGVVTLAERRLSIGIGEGMTLDLRRQAFAHMTRMSVSFFTRIPTGSLVARLDTDVLAAQRAVTTTASSLVSNLMTLITVAVAVLFLSWQVALLAAVLVPLCLIPARLLNGRLRQLNQRQRSDNAALTAFVTERFSGQGAQLAKLYGDEEREQWSFEDKGARLRDTGVKLTMTGTLLGLLVSWLATMATAVVYLVGGFLAISGSISVGTLIAMVTLLARLYGPITSLAQARADVTAAVVSFERIFEVLDLEPPVQDAPNARVLPADASSVTFENVSFRYSTPAGTTLTSLEPESASAPAPGRGAGDCAILRGIDLHIPAGQTVAVVGPSGAGKSTLTKLLCRLHDPVDGTVKVGGYDVRTITQSSLRNAIGVVSQDSHFFHDTLRVNLAYGCPGATDDDCEWACREALVWDTVERLPDGLDSVVGDGGDHLSGGERQRLAIARLLLKDPRIVVLDEATAHLDSESEARLQQALTRAMKGRTALVIAHRLSIVRGADRIVVLENGSVAESGTHGELLASAGLYAALHRAQFEEGTEPAATVDTGPR</sequence>
<dbReference type="PANTHER" id="PTHR43394:SF1">
    <property type="entry name" value="ATP-BINDING CASSETTE SUB-FAMILY B MEMBER 10, MITOCHONDRIAL"/>
    <property type="match status" value="1"/>
</dbReference>
<dbReference type="InterPro" id="IPR011527">
    <property type="entry name" value="ABC1_TM_dom"/>
</dbReference>
<feature type="domain" description="ABC transmembrane type-1" evidence="9">
    <location>
        <begin position="25"/>
        <end position="309"/>
    </location>
</feature>
<evidence type="ECO:0000256" key="2">
    <source>
        <dbReference type="ARBA" id="ARBA00022692"/>
    </source>
</evidence>
<proteinExistence type="predicted"/>
<organism evidence="10 11">
    <name type="scientific">Streptomyces luteireticuli</name>
    <dbReference type="NCBI Taxonomy" id="173858"/>
    <lineage>
        <taxon>Bacteria</taxon>
        <taxon>Bacillati</taxon>
        <taxon>Actinomycetota</taxon>
        <taxon>Actinomycetes</taxon>
        <taxon>Kitasatosporales</taxon>
        <taxon>Streptomycetaceae</taxon>
        <taxon>Streptomyces</taxon>
    </lineage>
</organism>
<keyword evidence="5 7" id="KW-1133">Transmembrane helix</keyword>
<dbReference type="InterPro" id="IPR036640">
    <property type="entry name" value="ABC1_TM_sf"/>
</dbReference>
<name>A0ABP3IXY8_9ACTN</name>
<evidence type="ECO:0000313" key="10">
    <source>
        <dbReference type="EMBL" id="GAA0432293.1"/>
    </source>
</evidence>
<reference evidence="11" key="1">
    <citation type="journal article" date="2019" name="Int. J. Syst. Evol. Microbiol.">
        <title>The Global Catalogue of Microorganisms (GCM) 10K type strain sequencing project: providing services to taxonomists for standard genome sequencing and annotation.</title>
        <authorList>
            <consortium name="The Broad Institute Genomics Platform"/>
            <consortium name="The Broad Institute Genome Sequencing Center for Infectious Disease"/>
            <person name="Wu L."/>
            <person name="Ma J."/>
        </authorList>
    </citation>
    <scope>NUCLEOTIDE SEQUENCE [LARGE SCALE GENOMIC DNA]</scope>
    <source>
        <strain evidence="11">JCM 4788</strain>
    </source>
</reference>
<dbReference type="Proteomes" id="UP001500879">
    <property type="component" value="Unassembled WGS sequence"/>
</dbReference>
<comment type="caution">
    <text evidence="10">The sequence shown here is derived from an EMBL/GenBank/DDBJ whole genome shotgun (WGS) entry which is preliminary data.</text>
</comment>
<feature type="transmembrane region" description="Helical" evidence="7">
    <location>
        <begin position="274"/>
        <end position="294"/>
    </location>
</feature>
<dbReference type="PROSITE" id="PS50893">
    <property type="entry name" value="ABC_TRANSPORTER_2"/>
    <property type="match status" value="1"/>
</dbReference>
<evidence type="ECO:0000256" key="3">
    <source>
        <dbReference type="ARBA" id="ARBA00022741"/>
    </source>
</evidence>
<accession>A0ABP3IXY8</accession>
<gene>
    <name evidence="10" type="ORF">GCM10010357_62350</name>
</gene>
<comment type="subcellular location">
    <subcellularLocation>
        <location evidence="1">Cell membrane</location>
        <topology evidence="1">Multi-pass membrane protein</topology>
    </subcellularLocation>
</comment>